<gene>
    <name evidence="2" type="ORF">HPC62_10245</name>
</gene>
<feature type="transmembrane region" description="Helical" evidence="1">
    <location>
        <begin position="48"/>
        <end position="70"/>
    </location>
</feature>
<proteinExistence type="predicted"/>
<dbReference type="Proteomes" id="UP000505210">
    <property type="component" value="Chromosome"/>
</dbReference>
<keyword evidence="1" id="KW-1133">Transmembrane helix</keyword>
<reference evidence="2 3" key="1">
    <citation type="submission" date="2020-05" db="EMBL/GenBank/DDBJ databases">
        <title>Complete genome sequence of of a novel Thermoleptolyngbya strain isolated from hot springs of Ganzi, Sichuan China.</title>
        <authorList>
            <person name="Tang J."/>
            <person name="Daroch M."/>
            <person name="Li L."/>
            <person name="Waleron K."/>
            <person name="Waleron M."/>
            <person name="Waleron M."/>
        </authorList>
    </citation>
    <scope>NUCLEOTIDE SEQUENCE [LARGE SCALE GENOMIC DNA]</scope>
    <source>
        <strain evidence="2 3">PKUAC-SCTA183</strain>
    </source>
</reference>
<accession>A0A6M8B7S1</accession>
<dbReference type="EMBL" id="CP053661">
    <property type="protein sequence ID" value="QKD82508.1"/>
    <property type="molecule type" value="Genomic_DNA"/>
</dbReference>
<evidence type="ECO:0000256" key="1">
    <source>
        <dbReference type="SAM" id="Phobius"/>
    </source>
</evidence>
<dbReference type="AlphaFoldDB" id="A0A6M8B7S1"/>
<organism evidence="2 3">
    <name type="scientific">Thermoleptolyngbya sichuanensis A183</name>
    <dbReference type="NCBI Taxonomy" id="2737172"/>
    <lineage>
        <taxon>Bacteria</taxon>
        <taxon>Bacillati</taxon>
        <taxon>Cyanobacteriota</taxon>
        <taxon>Cyanophyceae</taxon>
        <taxon>Oculatellales</taxon>
        <taxon>Oculatellaceae</taxon>
        <taxon>Thermoleptolyngbya</taxon>
        <taxon>Thermoleptolyngbya sichuanensis</taxon>
    </lineage>
</organism>
<dbReference type="RefSeq" id="WP_172355363.1">
    <property type="nucleotide sequence ID" value="NZ_CP053661.1"/>
</dbReference>
<feature type="transmembrane region" description="Helical" evidence="1">
    <location>
        <begin position="14"/>
        <end position="36"/>
    </location>
</feature>
<name>A0A6M8B7S1_9CYAN</name>
<protein>
    <submittedName>
        <fullName evidence="2">Uncharacterized protein</fullName>
    </submittedName>
</protein>
<feature type="transmembrane region" description="Helical" evidence="1">
    <location>
        <begin position="91"/>
        <end position="113"/>
    </location>
</feature>
<dbReference type="KEGG" id="theu:HPC62_10245"/>
<evidence type="ECO:0000313" key="2">
    <source>
        <dbReference type="EMBL" id="QKD82508.1"/>
    </source>
</evidence>
<keyword evidence="1" id="KW-0472">Membrane</keyword>
<keyword evidence="1" id="KW-0812">Transmembrane</keyword>
<evidence type="ECO:0000313" key="3">
    <source>
        <dbReference type="Proteomes" id="UP000505210"/>
    </source>
</evidence>
<keyword evidence="3" id="KW-1185">Reference proteome</keyword>
<sequence>MQHLSLSEGARRDFFTCLGIWLTLELIAFRLMPAIGFDHISFSQTNPWFWASVVLGMGGSFLLASASRLVGASRASTSKAKRWAGMLSGRLVNWVALAGVAFPLLIVSMNLFYRLFAIFTSQGDGAV</sequence>